<feature type="domain" description="ABC transmembrane type-1" evidence="11">
    <location>
        <begin position="44"/>
        <end position="337"/>
    </location>
</feature>
<dbReference type="PROSITE" id="PS50893">
    <property type="entry name" value="ABC_TRANSPORTER_2"/>
    <property type="match status" value="1"/>
</dbReference>
<evidence type="ECO:0000256" key="3">
    <source>
        <dbReference type="ARBA" id="ARBA00022475"/>
    </source>
</evidence>
<evidence type="ECO:0000256" key="1">
    <source>
        <dbReference type="ARBA" id="ARBA00004651"/>
    </source>
</evidence>
<evidence type="ECO:0000256" key="4">
    <source>
        <dbReference type="ARBA" id="ARBA00022692"/>
    </source>
</evidence>
<dbReference type="InterPro" id="IPR017871">
    <property type="entry name" value="ABC_transporter-like_CS"/>
</dbReference>
<evidence type="ECO:0000256" key="7">
    <source>
        <dbReference type="ARBA" id="ARBA00022989"/>
    </source>
</evidence>
<reference evidence="12 13" key="1">
    <citation type="submission" date="2019-09" db="EMBL/GenBank/DDBJ databases">
        <authorList>
            <person name="Criscuolo A."/>
        </authorList>
    </citation>
    <scope>NUCLEOTIDE SEQUENCE [LARGE SCALE GENOMIC DNA]</scope>
    <source>
        <strain evidence="13">3(2)</strain>
    </source>
</reference>
<evidence type="ECO:0000256" key="5">
    <source>
        <dbReference type="ARBA" id="ARBA00022741"/>
    </source>
</evidence>
<feature type="transmembrane region" description="Helical" evidence="9">
    <location>
        <begin position="191"/>
        <end position="210"/>
    </location>
</feature>
<comment type="subcellular location">
    <subcellularLocation>
        <location evidence="1">Cell membrane</location>
        <topology evidence="1">Multi-pass membrane protein</topology>
    </subcellularLocation>
</comment>
<keyword evidence="5" id="KW-0547">Nucleotide-binding</keyword>
<keyword evidence="2" id="KW-0813">Transport</keyword>
<keyword evidence="7 9" id="KW-1133">Transmembrane helix</keyword>
<evidence type="ECO:0000259" key="11">
    <source>
        <dbReference type="PROSITE" id="PS50929"/>
    </source>
</evidence>
<dbReference type="SUPFAM" id="SSF90123">
    <property type="entry name" value="ABC transporter transmembrane region"/>
    <property type="match status" value="1"/>
</dbReference>
<dbReference type="InterPro" id="IPR003439">
    <property type="entry name" value="ABC_transporter-like_ATP-bd"/>
</dbReference>
<dbReference type="SMART" id="SM00382">
    <property type="entry name" value="AAA"/>
    <property type="match status" value="1"/>
</dbReference>
<proteinExistence type="predicted"/>
<evidence type="ECO:0000256" key="2">
    <source>
        <dbReference type="ARBA" id="ARBA00022448"/>
    </source>
</evidence>
<dbReference type="InterPro" id="IPR027417">
    <property type="entry name" value="P-loop_NTPase"/>
</dbReference>
<dbReference type="Proteomes" id="UP000326725">
    <property type="component" value="Unassembled WGS sequence"/>
</dbReference>
<dbReference type="EMBL" id="CABVOU010000038">
    <property type="protein sequence ID" value="VVZ96198.1"/>
    <property type="molecule type" value="Genomic_DNA"/>
</dbReference>
<organism evidence="12 13">
    <name type="scientific">Halomonas lysinitropha</name>
    <dbReference type="NCBI Taxonomy" id="2607506"/>
    <lineage>
        <taxon>Bacteria</taxon>
        <taxon>Pseudomonadati</taxon>
        <taxon>Pseudomonadota</taxon>
        <taxon>Gammaproteobacteria</taxon>
        <taxon>Oceanospirillales</taxon>
        <taxon>Halomonadaceae</taxon>
        <taxon>Halomonas</taxon>
    </lineage>
</organism>
<dbReference type="FunFam" id="3.40.50.300:FF:000221">
    <property type="entry name" value="Multidrug ABC transporter ATP-binding protein"/>
    <property type="match status" value="1"/>
</dbReference>
<accession>A0A5K1I7T3</accession>
<keyword evidence="8 9" id="KW-0472">Membrane</keyword>
<dbReference type="Gene3D" id="3.40.50.300">
    <property type="entry name" value="P-loop containing nucleotide triphosphate hydrolases"/>
    <property type="match status" value="1"/>
</dbReference>
<evidence type="ECO:0000313" key="13">
    <source>
        <dbReference type="Proteomes" id="UP000326725"/>
    </source>
</evidence>
<dbReference type="InterPro" id="IPR039421">
    <property type="entry name" value="Type_1_exporter"/>
</dbReference>
<feature type="transmembrane region" description="Helical" evidence="9">
    <location>
        <begin position="278"/>
        <end position="297"/>
    </location>
</feature>
<dbReference type="Gene3D" id="1.20.1560.10">
    <property type="entry name" value="ABC transporter type 1, transmembrane domain"/>
    <property type="match status" value="1"/>
</dbReference>
<keyword evidence="12" id="KW-0378">Hydrolase</keyword>
<dbReference type="PROSITE" id="PS00211">
    <property type="entry name" value="ABC_TRANSPORTER_1"/>
    <property type="match status" value="1"/>
</dbReference>
<evidence type="ECO:0000256" key="9">
    <source>
        <dbReference type="SAM" id="Phobius"/>
    </source>
</evidence>
<dbReference type="SUPFAM" id="SSF52540">
    <property type="entry name" value="P-loop containing nucleoside triphosphate hydrolases"/>
    <property type="match status" value="1"/>
</dbReference>
<dbReference type="Pfam" id="PF00005">
    <property type="entry name" value="ABC_tran"/>
    <property type="match status" value="1"/>
</dbReference>
<keyword evidence="4 9" id="KW-0812">Transmembrane</keyword>
<dbReference type="GO" id="GO:0005886">
    <property type="term" value="C:plasma membrane"/>
    <property type="evidence" value="ECO:0007669"/>
    <property type="project" value="UniProtKB-SubCell"/>
</dbReference>
<evidence type="ECO:0000256" key="8">
    <source>
        <dbReference type="ARBA" id="ARBA00023136"/>
    </source>
</evidence>
<dbReference type="PANTHER" id="PTHR43394">
    <property type="entry name" value="ATP-DEPENDENT PERMEASE MDL1, MITOCHONDRIAL"/>
    <property type="match status" value="1"/>
</dbReference>
<evidence type="ECO:0000313" key="12">
    <source>
        <dbReference type="EMBL" id="VVZ96198.1"/>
    </source>
</evidence>
<dbReference type="EC" id="3.6.3.-" evidence="12"/>
<dbReference type="InterPro" id="IPR036640">
    <property type="entry name" value="ABC1_TM_sf"/>
</dbReference>
<protein>
    <submittedName>
        <fullName evidence="12">Lipid A export ATP-binding/permease protein MsbA</fullName>
        <ecNumber evidence="12">3.6.3.-</ecNumber>
    </submittedName>
</protein>
<feature type="domain" description="ABC transporter" evidence="10">
    <location>
        <begin position="370"/>
        <end position="611"/>
    </location>
</feature>
<dbReference type="GO" id="GO:0016887">
    <property type="term" value="F:ATP hydrolysis activity"/>
    <property type="evidence" value="ECO:0007669"/>
    <property type="project" value="InterPro"/>
</dbReference>
<sequence>MSSPHAHPRPAEPPESRLASFLGVFRYSHRALALVWQTSRPLTLGLALCTLVAGVMPAVAAWIGQLIVDSVVAAMEHHEATGEVDWWGVLRYVLAEAGVIATIALAQRGLSAQQSLLRALLGQKVNVMILEKAGTLSLEQFEDSEFYDKLTRARREASVRPLGLVNKTFSLAQNAISLASFGVLLVQFSPWALLVLVIGALPVFISEAKFSGDAFRLFRWRSPQTRMQMYLETVLAREDSIKEVKLFGLEPLLLDRYRAIFETLYSEDRRLTLRRETWGFLLGLLGTLAFYAAYAWVVAETVTGRLTLGEMTMYLMVFKQGQAALSASLTAIGGMYEDNLYLSNLYEYLEQPVPAECGTLTRGARPADGIRFEGVGFTYPGAESPALSGITLHLRPGGSLALVGANGSGKTTLIKLLTRLYEPSEGRILLDGSDLRDWDVQALRRRIGVIFQDFVRYQMKVGENLGAGDVAAFTDESRWQEAARRGLAEEFIAEMPGGYHTQLGRWFKGGQELSGGQWQKIALSRAYMREGADILVLDEPTAAMDAAAEAAVYADFREHSRDRMTILISHRFSTVRAADWILVIDGGEILEQGDHESLMAANGRYARLFRLQARGYR</sequence>
<name>A0A5K1I7T3_9GAMM</name>
<keyword evidence="13" id="KW-1185">Reference proteome</keyword>
<feature type="transmembrane region" description="Helical" evidence="9">
    <location>
        <begin position="44"/>
        <end position="68"/>
    </location>
</feature>
<dbReference type="InterPro" id="IPR003593">
    <property type="entry name" value="AAA+_ATPase"/>
</dbReference>
<dbReference type="GO" id="GO:0015421">
    <property type="term" value="F:ABC-type oligopeptide transporter activity"/>
    <property type="evidence" value="ECO:0007669"/>
    <property type="project" value="TreeGrafter"/>
</dbReference>
<dbReference type="GO" id="GO:0005524">
    <property type="term" value="F:ATP binding"/>
    <property type="evidence" value="ECO:0007669"/>
    <property type="project" value="UniProtKB-KW"/>
</dbReference>
<dbReference type="PANTHER" id="PTHR43394:SF1">
    <property type="entry name" value="ATP-BINDING CASSETTE SUB-FAMILY B MEMBER 10, MITOCHONDRIAL"/>
    <property type="match status" value="1"/>
</dbReference>
<evidence type="ECO:0000259" key="10">
    <source>
        <dbReference type="PROSITE" id="PS50893"/>
    </source>
</evidence>
<dbReference type="AlphaFoldDB" id="A0A5K1I7T3"/>
<dbReference type="PROSITE" id="PS50929">
    <property type="entry name" value="ABC_TM1F"/>
    <property type="match status" value="1"/>
</dbReference>
<keyword evidence="6 12" id="KW-0067">ATP-binding</keyword>
<gene>
    <name evidence="12" type="primary">msbA_1</name>
    <name evidence="12" type="ORF">HALO32_02294</name>
</gene>
<dbReference type="InterPro" id="IPR011527">
    <property type="entry name" value="ABC1_TM_dom"/>
</dbReference>
<keyword evidence="3" id="KW-1003">Cell membrane</keyword>
<evidence type="ECO:0000256" key="6">
    <source>
        <dbReference type="ARBA" id="ARBA00022840"/>
    </source>
</evidence>